<protein>
    <submittedName>
        <fullName evidence="2">Uncharacterized protein</fullName>
    </submittedName>
</protein>
<evidence type="ECO:0000313" key="2">
    <source>
        <dbReference type="EMBL" id="CAG5100633.1"/>
    </source>
</evidence>
<organism evidence="2 3">
    <name type="scientific">Cotesia congregata</name>
    <name type="common">Parasitoid wasp</name>
    <name type="synonym">Apanteles congregatus</name>
    <dbReference type="NCBI Taxonomy" id="51543"/>
    <lineage>
        <taxon>Eukaryota</taxon>
        <taxon>Metazoa</taxon>
        <taxon>Ecdysozoa</taxon>
        <taxon>Arthropoda</taxon>
        <taxon>Hexapoda</taxon>
        <taxon>Insecta</taxon>
        <taxon>Pterygota</taxon>
        <taxon>Neoptera</taxon>
        <taxon>Endopterygota</taxon>
        <taxon>Hymenoptera</taxon>
        <taxon>Apocrita</taxon>
        <taxon>Ichneumonoidea</taxon>
        <taxon>Braconidae</taxon>
        <taxon>Microgastrinae</taxon>
        <taxon>Cotesia</taxon>
    </lineage>
</organism>
<dbReference type="Proteomes" id="UP000786811">
    <property type="component" value="Unassembled WGS sequence"/>
</dbReference>
<evidence type="ECO:0000313" key="3">
    <source>
        <dbReference type="Proteomes" id="UP000786811"/>
    </source>
</evidence>
<sequence>MFENVRPQAIKKAAMVLRNSEIYKHCNIQLDLERDKNNVPEHNNCEYDPKTDIHNYNNYSNVEVDNLDYNDNNSSDDDSDDEEPVNIEDASTLLITQAIVFAPGEGQIPVSLFDDFAESLSFVKIYGEYVYNENIESILKEATQKMNESNDENETNEQTPKNLEVFNDPSHEGDIAIDMEGSINKIENINDNKDVYYIIRTAETWIKAKDEILIEGYTIVHRVNVAENRKRHAYGLTLNNKKNIINLSAKGYYRERTS</sequence>
<dbReference type="EMBL" id="CAJNRD030001122">
    <property type="protein sequence ID" value="CAG5100633.1"/>
    <property type="molecule type" value="Genomic_DNA"/>
</dbReference>
<comment type="caution">
    <text evidence="2">The sequence shown here is derived from an EMBL/GenBank/DDBJ whole genome shotgun (WGS) entry which is preliminary data.</text>
</comment>
<reference evidence="2" key="1">
    <citation type="submission" date="2021-04" db="EMBL/GenBank/DDBJ databases">
        <authorList>
            <person name="Chebbi M.A.C M."/>
        </authorList>
    </citation>
    <scope>NUCLEOTIDE SEQUENCE</scope>
</reference>
<accession>A0A8J2HL70</accession>
<dbReference type="OrthoDB" id="6141723at2759"/>
<feature type="region of interest" description="Disordered" evidence="1">
    <location>
        <begin position="65"/>
        <end position="84"/>
    </location>
</feature>
<gene>
    <name evidence="2" type="ORF">HICCMSTLAB_LOCUS9706</name>
</gene>
<keyword evidence="3" id="KW-1185">Reference proteome</keyword>
<name>A0A8J2HL70_COTCN</name>
<proteinExistence type="predicted"/>
<dbReference type="AlphaFoldDB" id="A0A8J2HL70"/>
<feature type="compositionally biased region" description="Acidic residues" evidence="1">
    <location>
        <begin position="74"/>
        <end position="84"/>
    </location>
</feature>
<evidence type="ECO:0000256" key="1">
    <source>
        <dbReference type="SAM" id="MobiDB-lite"/>
    </source>
</evidence>
<feature type="region of interest" description="Disordered" evidence="1">
    <location>
        <begin position="146"/>
        <end position="168"/>
    </location>
</feature>